<proteinExistence type="predicted"/>
<accession>A0A7R9WQ26</accession>
<reference evidence="2" key="1">
    <citation type="submission" date="2021-01" db="EMBL/GenBank/DDBJ databases">
        <authorList>
            <person name="Corre E."/>
            <person name="Pelletier E."/>
            <person name="Niang G."/>
            <person name="Scheremetjew M."/>
            <person name="Finn R."/>
            <person name="Kale V."/>
            <person name="Holt S."/>
            <person name="Cochrane G."/>
            <person name="Meng A."/>
            <person name="Brown T."/>
            <person name="Cohen L."/>
        </authorList>
    </citation>
    <scope>NUCLEOTIDE SEQUENCE</scope>
    <source>
        <strain evidence="2">CCMP3328</strain>
    </source>
</reference>
<evidence type="ECO:0000313" key="2">
    <source>
        <dbReference type="EMBL" id="CAD8330637.1"/>
    </source>
</evidence>
<evidence type="ECO:0000256" key="1">
    <source>
        <dbReference type="SAM" id="MobiDB-lite"/>
    </source>
</evidence>
<gene>
    <name evidence="2" type="ORF">CAUS1442_LOCUS2735</name>
</gene>
<name>A0A7R9WQ26_9STRA</name>
<organism evidence="2">
    <name type="scientific">Craspedostauros australis</name>
    <dbReference type="NCBI Taxonomy" id="1486917"/>
    <lineage>
        <taxon>Eukaryota</taxon>
        <taxon>Sar</taxon>
        <taxon>Stramenopiles</taxon>
        <taxon>Ochrophyta</taxon>
        <taxon>Bacillariophyta</taxon>
        <taxon>Bacillariophyceae</taxon>
        <taxon>Bacillariophycidae</taxon>
        <taxon>Naviculales</taxon>
        <taxon>Naviculaceae</taxon>
        <taxon>Craspedostauros</taxon>
    </lineage>
</organism>
<dbReference type="EMBL" id="HBEF01004421">
    <property type="protein sequence ID" value="CAD8330637.1"/>
    <property type="molecule type" value="Transcribed_RNA"/>
</dbReference>
<dbReference type="AlphaFoldDB" id="A0A7R9WQ26"/>
<protein>
    <submittedName>
        <fullName evidence="2">Uncharacterized protein</fullName>
    </submittedName>
</protein>
<feature type="region of interest" description="Disordered" evidence="1">
    <location>
        <begin position="30"/>
        <end position="51"/>
    </location>
</feature>
<feature type="compositionally biased region" description="Polar residues" evidence="1">
    <location>
        <begin position="30"/>
        <end position="46"/>
    </location>
</feature>
<sequence>MRPIFYDRVKPALSRLQPALSAIAKPRNNVANDQEASHGENAQQEQQQERGMDMTVSQLEHILTQQQQQQQCVRTICRFEPCCTTDDVERQFDRLSGILQTSSNAEMLQLDQVIVPWNTSSQQQQPNSTTAERITDWTSTHLYPALPFGARFLEDHRSVGNFQGQCNAHGNPLDRHVVGVCHAFDDVCIATICAIVDLVPPVRLSVPRIAISLVDAMQWEAMIQNVDHVRLEDVNAACADWSSRDEHRYVHEEVWAWQRGMQLKESCISLDVA</sequence>